<evidence type="ECO:0000313" key="3">
    <source>
        <dbReference type="Proteomes" id="UP000014760"/>
    </source>
</evidence>
<name>R7V990_CAPTE</name>
<dbReference type="EMBL" id="KB294045">
    <property type="protein sequence ID" value="ELU15072.1"/>
    <property type="molecule type" value="Genomic_DNA"/>
</dbReference>
<keyword evidence="3" id="KW-1185">Reference proteome</keyword>
<dbReference type="EMBL" id="AMQN01038154">
    <property type="status" value="NOT_ANNOTATED_CDS"/>
    <property type="molecule type" value="Genomic_DNA"/>
</dbReference>
<accession>R7V990</accession>
<dbReference type="AlphaFoldDB" id="R7V990"/>
<protein>
    <submittedName>
        <fullName evidence="1 2">Uncharacterized protein</fullName>
    </submittedName>
</protein>
<dbReference type="HOGENOM" id="CLU_1751423_0_0_1"/>
<sequence length="149" mass="17465">MEELKDYTLCILTWAQLTNKRLMKKISELSRKQPLGKWCRCEVRKLKIGPKWPLFNGVRAASGIGDESMSCRNQQVLHTKFLLFYHSIWKSSIPLKFMDSFSKKALIRRVRKRIWKVSDHSYADGNKKSVKRKTPKDFLTKALPTRVPP</sequence>
<proteinExistence type="predicted"/>
<dbReference type="EnsemblMetazoa" id="CapteT186742">
    <property type="protein sequence ID" value="CapteP186742"/>
    <property type="gene ID" value="CapteG186742"/>
</dbReference>
<evidence type="ECO:0000313" key="1">
    <source>
        <dbReference type="EMBL" id="ELU15072.1"/>
    </source>
</evidence>
<organism evidence="1">
    <name type="scientific">Capitella teleta</name>
    <name type="common">Polychaete worm</name>
    <dbReference type="NCBI Taxonomy" id="283909"/>
    <lineage>
        <taxon>Eukaryota</taxon>
        <taxon>Metazoa</taxon>
        <taxon>Spiralia</taxon>
        <taxon>Lophotrochozoa</taxon>
        <taxon>Annelida</taxon>
        <taxon>Polychaeta</taxon>
        <taxon>Sedentaria</taxon>
        <taxon>Scolecida</taxon>
        <taxon>Capitellidae</taxon>
        <taxon>Capitella</taxon>
    </lineage>
</organism>
<dbReference type="Proteomes" id="UP000014760">
    <property type="component" value="Unassembled WGS sequence"/>
</dbReference>
<evidence type="ECO:0000313" key="2">
    <source>
        <dbReference type="EnsemblMetazoa" id="CapteP186742"/>
    </source>
</evidence>
<reference evidence="3" key="1">
    <citation type="submission" date="2012-12" db="EMBL/GenBank/DDBJ databases">
        <authorList>
            <person name="Hellsten U."/>
            <person name="Grimwood J."/>
            <person name="Chapman J.A."/>
            <person name="Shapiro H."/>
            <person name="Aerts A."/>
            <person name="Otillar R.P."/>
            <person name="Terry A.Y."/>
            <person name="Boore J.L."/>
            <person name="Simakov O."/>
            <person name="Marletaz F."/>
            <person name="Cho S.-J."/>
            <person name="Edsinger-Gonzales E."/>
            <person name="Havlak P."/>
            <person name="Kuo D.-H."/>
            <person name="Larsson T."/>
            <person name="Lv J."/>
            <person name="Arendt D."/>
            <person name="Savage R."/>
            <person name="Osoegawa K."/>
            <person name="de Jong P."/>
            <person name="Lindberg D.R."/>
            <person name="Seaver E.C."/>
            <person name="Weisblat D.A."/>
            <person name="Putnam N.H."/>
            <person name="Grigoriev I.V."/>
            <person name="Rokhsar D.S."/>
        </authorList>
    </citation>
    <scope>NUCLEOTIDE SEQUENCE</scope>
    <source>
        <strain evidence="3">I ESC-2004</strain>
    </source>
</reference>
<gene>
    <name evidence="1" type="ORF">CAPTEDRAFT_186742</name>
</gene>
<reference evidence="1 3" key="2">
    <citation type="journal article" date="2013" name="Nature">
        <title>Insights into bilaterian evolution from three spiralian genomes.</title>
        <authorList>
            <person name="Simakov O."/>
            <person name="Marletaz F."/>
            <person name="Cho S.J."/>
            <person name="Edsinger-Gonzales E."/>
            <person name="Havlak P."/>
            <person name="Hellsten U."/>
            <person name="Kuo D.H."/>
            <person name="Larsson T."/>
            <person name="Lv J."/>
            <person name="Arendt D."/>
            <person name="Savage R."/>
            <person name="Osoegawa K."/>
            <person name="de Jong P."/>
            <person name="Grimwood J."/>
            <person name="Chapman J.A."/>
            <person name="Shapiro H."/>
            <person name="Aerts A."/>
            <person name="Otillar R.P."/>
            <person name="Terry A.Y."/>
            <person name="Boore J.L."/>
            <person name="Grigoriev I.V."/>
            <person name="Lindberg D.R."/>
            <person name="Seaver E.C."/>
            <person name="Weisblat D.A."/>
            <person name="Putnam N.H."/>
            <person name="Rokhsar D.S."/>
        </authorList>
    </citation>
    <scope>NUCLEOTIDE SEQUENCE</scope>
    <source>
        <strain evidence="1 3">I ESC-2004</strain>
    </source>
</reference>
<reference evidence="2" key="3">
    <citation type="submission" date="2015-06" db="UniProtKB">
        <authorList>
            <consortium name="EnsemblMetazoa"/>
        </authorList>
    </citation>
    <scope>IDENTIFICATION</scope>
</reference>